<dbReference type="NCBIfam" id="TIGR04062">
    <property type="entry name" value="dnd_assoc_4"/>
    <property type="match status" value="1"/>
</dbReference>
<dbReference type="RefSeq" id="WP_198126269.1">
    <property type="nucleotide sequence ID" value="NZ_JAECZC010000043.1"/>
</dbReference>
<organism evidence="1 2">
    <name type="scientific">Amazonocrinis nigriterrae CENA67</name>
    <dbReference type="NCBI Taxonomy" id="2794033"/>
    <lineage>
        <taxon>Bacteria</taxon>
        <taxon>Bacillati</taxon>
        <taxon>Cyanobacteriota</taxon>
        <taxon>Cyanophyceae</taxon>
        <taxon>Nostocales</taxon>
        <taxon>Nostocaceae</taxon>
        <taxon>Amazonocrinis</taxon>
        <taxon>Amazonocrinis nigriterrae</taxon>
    </lineage>
</organism>
<gene>
    <name evidence="1" type="ORF">I8748_19965</name>
</gene>
<dbReference type="AlphaFoldDB" id="A0A8J7L9S6"/>
<comment type="caution">
    <text evidence="1">The sequence shown here is derived from an EMBL/GenBank/DDBJ whole genome shotgun (WGS) entry which is preliminary data.</text>
</comment>
<dbReference type="EMBL" id="JAECZC010000043">
    <property type="protein sequence ID" value="MBH8564430.1"/>
    <property type="molecule type" value="Genomic_DNA"/>
</dbReference>
<sequence length="153" mass="17361">MADRRVKIAKDKAYLVEALGEDKNGPFETYADVMVFAASLGTRRKKIVPLKEIAKKPEPIKQSVFANRGYEPVINLLAISHTKDTKILAFDEESENERIRIFEEYANGGLEILEDQLRGSVNYLEQILLLLISERNNSQTPNGEFDLSEFLSI</sequence>
<dbReference type="InterPro" id="IPR023983">
    <property type="entry name" value="DNA_S_mod_dnd_assoc_4"/>
</dbReference>
<dbReference type="Proteomes" id="UP000632766">
    <property type="component" value="Unassembled WGS sequence"/>
</dbReference>
<reference evidence="1 2" key="1">
    <citation type="journal article" date="2021" name="Int. J. Syst. Evol. Microbiol.">
        <title>Amazonocrinis nigriterrae gen. nov., sp. nov., Atlanticothrix silvestris gen. nov., sp. nov. and Dendronalium phyllosphericum gen. nov., sp. nov., nostocacean cyanobacteria from Brazilian environments.</title>
        <authorList>
            <person name="Alvarenga D.O."/>
            <person name="Andreote A.P.D."/>
            <person name="Branco L.H.Z."/>
            <person name="Delbaje E."/>
            <person name="Cruz R.B."/>
            <person name="Varani A.M."/>
            <person name="Fiore M.F."/>
        </authorList>
    </citation>
    <scope>NUCLEOTIDE SEQUENCE [LARGE SCALE GENOMIC DNA]</scope>
    <source>
        <strain evidence="1 2">CENA67</strain>
    </source>
</reference>
<keyword evidence="2" id="KW-1185">Reference proteome</keyword>
<accession>A0A8J7L9S6</accession>
<protein>
    <submittedName>
        <fullName evidence="1">DNA phosphorothioation-associated protein 4</fullName>
    </submittedName>
</protein>
<evidence type="ECO:0000313" key="2">
    <source>
        <dbReference type="Proteomes" id="UP000632766"/>
    </source>
</evidence>
<evidence type="ECO:0000313" key="1">
    <source>
        <dbReference type="EMBL" id="MBH8564430.1"/>
    </source>
</evidence>
<proteinExistence type="predicted"/>
<name>A0A8J7L9S6_9NOST</name>